<accession>A0A8D8AM96</accession>
<dbReference type="EMBL" id="HBUE01039046">
    <property type="protein sequence ID" value="CAG6459939.1"/>
    <property type="molecule type" value="Transcribed_RNA"/>
</dbReference>
<organism evidence="1">
    <name type="scientific">Culex pipiens</name>
    <name type="common">House mosquito</name>
    <dbReference type="NCBI Taxonomy" id="7175"/>
    <lineage>
        <taxon>Eukaryota</taxon>
        <taxon>Metazoa</taxon>
        <taxon>Ecdysozoa</taxon>
        <taxon>Arthropoda</taxon>
        <taxon>Hexapoda</taxon>
        <taxon>Insecta</taxon>
        <taxon>Pterygota</taxon>
        <taxon>Neoptera</taxon>
        <taxon>Endopterygota</taxon>
        <taxon>Diptera</taxon>
        <taxon>Nematocera</taxon>
        <taxon>Culicoidea</taxon>
        <taxon>Culicidae</taxon>
        <taxon>Culicinae</taxon>
        <taxon>Culicini</taxon>
        <taxon>Culex</taxon>
        <taxon>Culex</taxon>
    </lineage>
</organism>
<sequence>MFRISNRCLWYACIRCPYFALLLKKNNIYPPPQTYPFVSGDASWSSSSAFRLISLVFFLADSPGTFRGLPLSSSSSSGSSDFMSASITESTLLFRASFFCCCLCLPSGDDG</sequence>
<name>A0A8D8AM96_CULPI</name>
<dbReference type="AlphaFoldDB" id="A0A8D8AM96"/>
<proteinExistence type="predicted"/>
<reference evidence="1" key="1">
    <citation type="submission" date="2021-05" db="EMBL/GenBank/DDBJ databases">
        <authorList>
            <person name="Alioto T."/>
            <person name="Alioto T."/>
            <person name="Gomez Garrido J."/>
        </authorList>
    </citation>
    <scope>NUCLEOTIDE SEQUENCE</scope>
</reference>
<protein>
    <submittedName>
        <fullName evidence="1">(northern house mosquito) hypothetical protein</fullName>
    </submittedName>
</protein>
<evidence type="ECO:0000313" key="1">
    <source>
        <dbReference type="EMBL" id="CAG6459939.1"/>
    </source>
</evidence>